<evidence type="ECO:0000313" key="1">
    <source>
        <dbReference type="EMBL" id="KAF7768332.1"/>
    </source>
</evidence>
<reference evidence="1 2" key="1">
    <citation type="journal article" name="Sci. Rep.">
        <title>Telomere-to-telomere assembled and centromere annotated genomes of the two main subspecies of the button mushroom Agaricus bisporus reveal especially polymorphic chromosome ends.</title>
        <authorList>
            <person name="Sonnenberg A.S.M."/>
            <person name="Sedaghat-Telgerd N."/>
            <person name="Lavrijssen B."/>
            <person name="Ohm R.A."/>
            <person name="Hendrickx P.M."/>
            <person name="Scholtmeijer K."/>
            <person name="Baars J.J.P."/>
            <person name="van Peer A."/>
        </authorList>
    </citation>
    <scope>NUCLEOTIDE SEQUENCE [LARGE SCALE GENOMIC DNA]</scope>
    <source>
        <strain evidence="1 2">H119_p4</strain>
    </source>
</reference>
<dbReference type="AlphaFoldDB" id="A0A8H7C7V8"/>
<name>A0A8H7C7V8_AGABI</name>
<dbReference type="EMBL" id="JABXXO010000010">
    <property type="protein sequence ID" value="KAF7768332.1"/>
    <property type="molecule type" value="Genomic_DNA"/>
</dbReference>
<comment type="caution">
    <text evidence="1">The sequence shown here is derived from an EMBL/GenBank/DDBJ whole genome shotgun (WGS) entry which is preliminary data.</text>
</comment>
<organism evidence="1 2">
    <name type="scientific">Agaricus bisporus var. burnettii</name>
    <dbReference type="NCBI Taxonomy" id="192524"/>
    <lineage>
        <taxon>Eukaryota</taxon>
        <taxon>Fungi</taxon>
        <taxon>Dikarya</taxon>
        <taxon>Basidiomycota</taxon>
        <taxon>Agaricomycotina</taxon>
        <taxon>Agaricomycetes</taxon>
        <taxon>Agaricomycetidae</taxon>
        <taxon>Agaricales</taxon>
        <taxon>Agaricineae</taxon>
        <taxon>Agaricaceae</taxon>
        <taxon>Agaricus</taxon>
    </lineage>
</organism>
<gene>
    <name evidence="1" type="ORF">Agabi119p4_7575</name>
</gene>
<accession>A0A8H7C7V8</accession>
<protein>
    <submittedName>
        <fullName evidence="1">Uncharacterized protein</fullName>
    </submittedName>
</protein>
<dbReference type="Proteomes" id="UP000629468">
    <property type="component" value="Unassembled WGS sequence"/>
</dbReference>
<sequence>MEKSYEASRLGVAGENEFPRKYARMTQDNCHIISTRQSARGVEAKDAPQLINWKALIYRHPHPEPKSRSAQSSIADTMQPEYFPLLIYDSSLTLYYLDSRR</sequence>
<evidence type="ECO:0000313" key="2">
    <source>
        <dbReference type="Proteomes" id="UP000629468"/>
    </source>
</evidence>
<proteinExistence type="predicted"/>